<accession>A0A8D0HU83</accession>
<dbReference type="InterPro" id="IPR036236">
    <property type="entry name" value="Znf_C2H2_sf"/>
</dbReference>
<evidence type="ECO:0000256" key="7">
    <source>
        <dbReference type="PROSITE-ProRule" id="PRU00042"/>
    </source>
</evidence>
<dbReference type="PANTHER" id="PTHR24408">
    <property type="entry name" value="ZINC FINGER PROTEIN"/>
    <property type="match status" value="1"/>
</dbReference>
<dbReference type="InterPro" id="IPR001909">
    <property type="entry name" value="KRAB"/>
</dbReference>
<dbReference type="InterPro" id="IPR036051">
    <property type="entry name" value="KRAB_dom_sf"/>
</dbReference>
<evidence type="ECO:0000313" key="10">
    <source>
        <dbReference type="Ensembl" id="ENSSPUP00000024932.1"/>
    </source>
</evidence>
<dbReference type="SMART" id="SM00355">
    <property type="entry name" value="ZnF_C2H2"/>
    <property type="match status" value="6"/>
</dbReference>
<dbReference type="Ensembl" id="ENSSPUT00000026618.1">
    <property type="protein sequence ID" value="ENSSPUP00000024932.1"/>
    <property type="gene ID" value="ENSSPUG00000019121.1"/>
</dbReference>
<dbReference type="Gene3D" id="3.30.160.60">
    <property type="entry name" value="Classic Zinc Finger"/>
    <property type="match status" value="6"/>
</dbReference>
<dbReference type="PROSITE" id="PS50157">
    <property type="entry name" value="ZINC_FINGER_C2H2_2"/>
    <property type="match status" value="6"/>
</dbReference>
<feature type="compositionally biased region" description="Basic and acidic residues" evidence="8">
    <location>
        <begin position="83"/>
        <end position="92"/>
    </location>
</feature>
<evidence type="ECO:0000256" key="3">
    <source>
        <dbReference type="ARBA" id="ARBA00022737"/>
    </source>
</evidence>
<evidence type="ECO:0000256" key="2">
    <source>
        <dbReference type="ARBA" id="ARBA00022723"/>
    </source>
</evidence>
<sequence length="476" mass="53907">MLAEWQKELYWDVMKENYEALELLGWDTPNPHVTEKMKVGETLRAGHVDPAGRLVTNVALVAERPSESRQVKVEAEEVKIQTLKEEPPKGEDTQCFQSELGPGSRPALSKAPPRCKEETPPRWEGCLGEQPWGNGNIAPVKEETEDTDYGAGFHEQTSPPACQRVPEEAAGPYARPGRWHVEAQAPGHRKNPSLIRYKVEGINNLRVYVMGEPSLCGSPGGEPFSQCVWDRLHPGELPLRPPARNAERPFGCTCCGKTFRRRSHLTEHLRTHTGEKPYRCGLCAKSFGRRSTLNKHQETHAKERAWPSARPCRRDWKRRTTTGRGAKKPFLCGVCGKRFGTRSYAAKHRRSHSEQRPFPHGQEPSLLVPQRVPDPGDKPHPCGLCGRRFRRRSHLGDHLRTHTGEKPFLCGLCPKRFSRRSTLNKHQETHARPTREKEAATGKAWLPAKAYPCSQCNKSFSTQAYAWRHERAHAQE</sequence>
<dbReference type="GeneTree" id="ENSGT01150000286939"/>
<protein>
    <recommendedName>
        <fullName evidence="9">C2H2-type domain-containing protein</fullName>
    </recommendedName>
</protein>
<keyword evidence="2" id="KW-0479">Metal-binding</keyword>
<dbReference type="AlphaFoldDB" id="A0A8D0HU83"/>
<dbReference type="GO" id="GO:0000981">
    <property type="term" value="F:DNA-binding transcription factor activity, RNA polymerase II-specific"/>
    <property type="evidence" value="ECO:0007669"/>
    <property type="project" value="TreeGrafter"/>
</dbReference>
<evidence type="ECO:0000259" key="9">
    <source>
        <dbReference type="PROSITE" id="PS50157"/>
    </source>
</evidence>
<dbReference type="SUPFAM" id="SSF57667">
    <property type="entry name" value="beta-beta-alpha zinc fingers"/>
    <property type="match status" value="4"/>
</dbReference>
<dbReference type="Proteomes" id="UP000694392">
    <property type="component" value="Unplaced"/>
</dbReference>
<evidence type="ECO:0000313" key="11">
    <source>
        <dbReference type="Proteomes" id="UP000694392"/>
    </source>
</evidence>
<organism evidence="10 11">
    <name type="scientific">Sphenodon punctatus</name>
    <name type="common">Tuatara</name>
    <name type="synonym">Hatteria punctata</name>
    <dbReference type="NCBI Taxonomy" id="8508"/>
    <lineage>
        <taxon>Eukaryota</taxon>
        <taxon>Metazoa</taxon>
        <taxon>Chordata</taxon>
        <taxon>Craniata</taxon>
        <taxon>Vertebrata</taxon>
        <taxon>Euteleostomi</taxon>
        <taxon>Lepidosauria</taxon>
        <taxon>Sphenodontia</taxon>
        <taxon>Sphenodontidae</taxon>
        <taxon>Sphenodon</taxon>
    </lineage>
</organism>
<dbReference type="GO" id="GO:0008270">
    <property type="term" value="F:zinc ion binding"/>
    <property type="evidence" value="ECO:0007669"/>
    <property type="project" value="UniProtKB-KW"/>
</dbReference>
<keyword evidence="4 7" id="KW-0863">Zinc-finger</keyword>
<dbReference type="FunFam" id="3.30.160.60:FF:001498">
    <property type="entry name" value="Zinc finger protein 404"/>
    <property type="match status" value="1"/>
</dbReference>
<evidence type="ECO:0000256" key="6">
    <source>
        <dbReference type="ARBA" id="ARBA00023242"/>
    </source>
</evidence>
<reference evidence="10" key="2">
    <citation type="submission" date="2025-09" db="UniProtKB">
        <authorList>
            <consortium name="Ensembl"/>
        </authorList>
    </citation>
    <scope>IDENTIFICATION</scope>
</reference>
<comment type="subcellular location">
    <subcellularLocation>
        <location evidence="1">Nucleus</location>
    </subcellularLocation>
</comment>
<dbReference type="CDD" id="cd07765">
    <property type="entry name" value="KRAB_A-box"/>
    <property type="match status" value="1"/>
</dbReference>
<dbReference type="InterPro" id="IPR013087">
    <property type="entry name" value="Znf_C2H2_type"/>
</dbReference>
<feature type="region of interest" description="Disordered" evidence="8">
    <location>
        <begin position="83"/>
        <end position="135"/>
    </location>
</feature>
<dbReference type="Pfam" id="PF00096">
    <property type="entry name" value="zf-C2H2"/>
    <property type="match status" value="6"/>
</dbReference>
<feature type="region of interest" description="Disordered" evidence="8">
    <location>
        <begin position="421"/>
        <end position="442"/>
    </location>
</feature>
<dbReference type="FunFam" id="3.30.160.60:FF:000690">
    <property type="entry name" value="Zinc finger protein 354C"/>
    <property type="match status" value="1"/>
</dbReference>
<dbReference type="PANTHER" id="PTHR24408:SF58">
    <property type="entry name" value="TRANSCRIPTION FACTOR (TFIIIA), PUTATIVE (AFU_ORTHOLOGUE AFUA_1G05150)-RELATED"/>
    <property type="match status" value="1"/>
</dbReference>
<evidence type="ECO:0000256" key="1">
    <source>
        <dbReference type="ARBA" id="ARBA00004123"/>
    </source>
</evidence>
<dbReference type="FunFam" id="3.30.160.60:FF:000597">
    <property type="entry name" value="zinc finger protein 236 isoform X3"/>
    <property type="match status" value="1"/>
</dbReference>
<keyword evidence="6" id="KW-0539">Nucleus</keyword>
<dbReference type="Pfam" id="PF01352">
    <property type="entry name" value="KRAB"/>
    <property type="match status" value="1"/>
</dbReference>
<feature type="domain" description="C2H2-type" evidence="9">
    <location>
        <begin position="278"/>
        <end position="305"/>
    </location>
</feature>
<keyword evidence="3" id="KW-0677">Repeat</keyword>
<feature type="domain" description="C2H2-type" evidence="9">
    <location>
        <begin position="451"/>
        <end position="476"/>
    </location>
</feature>
<keyword evidence="11" id="KW-1185">Reference proteome</keyword>
<dbReference type="FunFam" id="3.30.160.60:FF:000557">
    <property type="entry name" value="zinc finger and SCAN domain-containing protein 29"/>
    <property type="match status" value="1"/>
</dbReference>
<evidence type="ECO:0000256" key="5">
    <source>
        <dbReference type="ARBA" id="ARBA00022833"/>
    </source>
</evidence>
<feature type="domain" description="C2H2-type" evidence="9">
    <location>
        <begin position="408"/>
        <end position="435"/>
    </location>
</feature>
<keyword evidence="5" id="KW-0862">Zinc</keyword>
<dbReference type="SUPFAM" id="SSF109640">
    <property type="entry name" value="KRAB domain (Kruppel-associated box)"/>
    <property type="match status" value="1"/>
</dbReference>
<feature type="compositionally biased region" description="Basic and acidic residues" evidence="8">
    <location>
        <begin position="425"/>
        <end position="440"/>
    </location>
</feature>
<evidence type="ECO:0000256" key="4">
    <source>
        <dbReference type="ARBA" id="ARBA00022771"/>
    </source>
</evidence>
<dbReference type="GO" id="GO:0043565">
    <property type="term" value="F:sequence-specific DNA binding"/>
    <property type="evidence" value="ECO:0007669"/>
    <property type="project" value="TreeGrafter"/>
</dbReference>
<dbReference type="FunFam" id="3.30.160.60:FF:000446">
    <property type="entry name" value="Zinc finger protein"/>
    <property type="match status" value="1"/>
</dbReference>
<proteinExistence type="predicted"/>
<name>A0A8D0HU83_SPHPU</name>
<feature type="domain" description="C2H2-type" evidence="9">
    <location>
        <begin position="330"/>
        <end position="357"/>
    </location>
</feature>
<evidence type="ECO:0000256" key="8">
    <source>
        <dbReference type="SAM" id="MobiDB-lite"/>
    </source>
</evidence>
<reference evidence="10" key="1">
    <citation type="submission" date="2025-08" db="UniProtKB">
        <authorList>
            <consortium name="Ensembl"/>
        </authorList>
    </citation>
    <scope>IDENTIFICATION</scope>
</reference>
<dbReference type="GO" id="GO:0005634">
    <property type="term" value="C:nucleus"/>
    <property type="evidence" value="ECO:0007669"/>
    <property type="project" value="UniProtKB-SubCell"/>
</dbReference>
<feature type="domain" description="C2H2-type" evidence="9">
    <location>
        <begin position="380"/>
        <end position="407"/>
    </location>
</feature>
<dbReference type="Gene3D" id="6.10.140.140">
    <property type="match status" value="1"/>
</dbReference>
<dbReference type="PROSITE" id="PS00028">
    <property type="entry name" value="ZINC_FINGER_C2H2_1"/>
    <property type="match status" value="6"/>
</dbReference>
<feature type="domain" description="C2H2-type" evidence="9">
    <location>
        <begin position="250"/>
        <end position="277"/>
    </location>
</feature>
<feature type="region of interest" description="Disordered" evidence="8">
    <location>
        <begin position="345"/>
        <end position="373"/>
    </location>
</feature>